<keyword evidence="5 9" id="KW-0479">Metal-binding</keyword>
<evidence type="ECO:0000256" key="8">
    <source>
        <dbReference type="ARBA" id="ARBA00023033"/>
    </source>
</evidence>
<comment type="pathway">
    <text evidence="2">Secondary metabolite biosynthesis.</text>
</comment>
<dbReference type="EMBL" id="CAJMWX010001764">
    <property type="protein sequence ID" value="CAE6504714.1"/>
    <property type="molecule type" value="Genomic_DNA"/>
</dbReference>
<feature type="transmembrane region" description="Helical" evidence="11">
    <location>
        <begin position="27"/>
        <end position="45"/>
    </location>
</feature>
<proteinExistence type="inferred from homology"/>
<keyword evidence="7 9" id="KW-0408">Iron</keyword>
<dbReference type="GO" id="GO:0005506">
    <property type="term" value="F:iron ion binding"/>
    <property type="evidence" value="ECO:0007669"/>
    <property type="project" value="InterPro"/>
</dbReference>
<evidence type="ECO:0000256" key="7">
    <source>
        <dbReference type="ARBA" id="ARBA00023004"/>
    </source>
</evidence>
<keyword evidence="11" id="KW-1133">Transmembrane helix</keyword>
<evidence type="ECO:0000256" key="9">
    <source>
        <dbReference type="PIRSR" id="PIRSR602403-1"/>
    </source>
</evidence>
<gene>
    <name evidence="12" type="ORF">RDB_LOCUS158185</name>
</gene>
<keyword evidence="11" id="KW-0472">Membrane</keyword>
<protein>
    <submittedName>
        <fullName evidence="12">Uncharacterized protein</fullName>
    </submittedName>
</protein>
<dbReference type="GO" id="GO:0020037">
    <property type="term" value="F:heme binding"/>
    <property type="evidence" value="ECO:0007669"/>
    <property type="project" value="InterPro"/>
</dbReference>
<comment type="cofactor">
    <cofactor evidence="1 9">
        <name>heme</name>
        <dbReference type="ChEBI" id="CHEBI:30413"/>
    </cofactor>
</comment>
<dbReference type="PANTHER" id="PTHR24305">
    <property type="entry name" value="CYTOCHROME P450"/>
    <property type="match status" value="1"/>
</dbReference>
<feature type="binding site" description="axial binding residue" evidence="9">
    <location>
        <position position="485"/>
    </location>
    <ligand>
        <name>heme</name>
        <dbReference type="ChEBI" id="CHEBI:30413"/>
    </ligand>
    <ligandPart>
        <name>Fe</name>
        <dbReference type="ChEBI" id="CHEBI:18248"/>
    </ligandPart>
</feature>
<keyword evidence="4 9" id="KW-0349">Heme</keyword>
<sequence length="549" mass="61728">MSQLNPIYNTHQVRLSLVEVLTLANDRPFGCAVIVLISVVLLYVFRRFLLPSAYPNIDGPPSKNVLSGHIFDVYSPHNLAFHDTLQDKYGSVAKLKGSLGREDLYVSDPRFLHEVLVKQVHTVFRHPQSFYEIMAASFGLGLLATTGELHRAQRKTTTFDVIAQNLKDAITKDIDGAEWKEIDMLLWCSRAALELIGQAGLGHTFGVLQGVESEYSHAIKNFNPALAEVTPFLPFFSLIYRYVPTAIQRKLAEWAPSAPARKLKEIVDIQDKQAQEILTRKREALQNRGTSDDMHDIMSVLLRANLEADEADRLPEEQLLGQMNLLIEAGHETTSGALARILQILSSNLSLQDKLRTELQEAPPIMSYEELNNLPFLDALCRETLRLYAPVPLTEREALKDCVVPLRYPLTGKDGSTINEIHVKKGTRIYVGLKEANRCKETWGEDADEFKPERWLDDLPDSVREAKTSGVYSSMMSFSAGPRACIGFKFSLLELKMLLSMLIKSFKFTPGSTQVKWLSCVTMVPYPEETTDCIADGRQPYMPLKVTVL</sequence>
<keyword evidence="11" id="KW-0812">Transmembrane</keyword>
<evidence type="ECO:0000313" key="13">
    <source>
        <dbReference type="Proteomes" id="UP000663888"/>
    </source>
</evidence>
<dbReference type="GO" id="GO:0016705">
    <property type="term" value="F:oxidoreductase activity, acting on paired donors, with incorporation or reduction of molecular oxygen"/>
    <property type="evidence" value="ECO:0007669"/>
    <property type="project" value="InterPro"/>
</dbReference>
<keyword evidence="6 10" id="KW-0560">Oxidoreductase</keyword>
<dbReference type="PANTHER" id="PTHR24305:SF166">
    <property type="entry name" value="CYTOCHROME P450 12A4, MITOCHONDRIAL-RELATED"/>
    <property type="match status" value="1"/>
</dbReference>
<evidence type="ECO:0000256" key="11">
    <source>
        <dbReference type="SAM" id="Phobius"/>
    </source>
</evidence>
<dbReference type="PROSITE" id="PS00086">
    <property type="entry name" value="CYTOCHROME_P450"/>
    <property type="match status" value="1"/>
</dbReference>
<dbReference type="InterPro" id="IPR050121">
    <property type="entry name" value="Cytochrome_P450_monoxygenase"/>
</dbReference>
<evidence type="ECO:0000256" key="6">
    <source>
        <dbReference type="ARBA" id="ARBA00023002"/>
    </source>
</evidence>
<dbReference type="SUPFAM" id="SSF48264">
    <property type="entry name" value="Cytochrome P450"/>
    <property type="match status" value="1"/>
</dbReference>
<evidence type="ECO:0000256" key="2">
    <source>
        <dbReference type="ARBA" id="ARBA00005179"/>
    </source>
</evidence>
<dbReference type="InterPro" id="IPR017972">
    <property type="entry name" value="Cyt_P450_CS"/>
</dbReference>
<evidence type="ECO:0000313" key="12">
    <source>
        <dbReference type="EMBL" id="CAE6504714.1"/>
    </source>
</evidence>
<dbReference type="InterPro" id="IPR002403">
    <property type="entry name" value="Cyt_P450_E_grp-IV"/>
</dbReference>
<comment type="similarity">
    <text evidence="3 10">Belongs to the cytochrome P450 family.</text>
</comment>
<dbReference type="PRINTS" id="PR00465">
    <property type="entry name" value="EP450IV"/>
</dbReference>
<name>A0A8H3D2G9_9AGAM</name>
<dbReference type="Proteomes" id="UP000663888">
    <property type="component" value="Unassembled WGS sequence"/>
</dbReference>
<dbReference type="InterPro" id="IPR036396">
    <property type="entry name" value="Cyt_P450_sf"/>
</dbReference>
<reference evidence="12" key="1">
    <citation type="submission" date="2021-01" db="EMBL/GenBank/DDBJ databases">
        <authorList>
            <person name="Kaushik A."/>
        </authorList>
    </citation>
    <scope>NUCLEOTIDE SEQUENCE</scope>
    <source>
        <strain evidence="12">AG4-R118</strain>
    </source>
</reference>
<dbReference type="Pfam" id="PF00067">
    <property type="entry name" value="p450"/>
    <property type="match status" value="1"/>
</dbReference>
<comment type="caution">
    <text evidence="12">The sequence shown here is derived from an EMBL/GenBank/DDBJ whole genome shotgun (WGS) entry which is preliminary data.</text>
</comment>
<accession>A0A8H3D2G9</accession>
<evidence type="ECO:0000256" key="5">
    <source>
        <dbReference type="ARBA" id="ARBA00022723"/>
    </source>
</evidence>
<evidence type="ECO:0000256" key="10">
    <source>
        <dbReference type="RuleBase" id="RU000461"/>
    </source>
</evidence>
<dbReference type="AlphaFoldDB" id="A0A8H3D2G9"/>
<evidence type="ECO:0000256" key="3">
    <source>
        <dbReference type="ARBA" id="ARBA00010617"/>
    </source>
</evidence>
<evidence type="ECO:0000256" key="1">
    <source>
        <dbReference type="ARBA" id="ARBA00001971"/>
    </source>
</evidence>
<dbReference type="InterPro" id="IPR001128">
    <property type="entry name" value="Cyt_P450"/>
</dbReference>
<dbReference type="GO" id="GO:0004497">
    <property type="term" value="F:monooxygenase activity"/>
    <property type="evidence" value="ECO:0007669"/>
    <property type="project" value="UniProtKB-KW"/>
</dbReference>
<keyword evidence="8 10" id="KW-0503">Monooxygenase</keyword>
<evidence type="ECO:0000256" key="4">
    <source>
        <dbReference type="ARBA" id="ARBA00022617"/>
    </source>
</evidence>
<dbReference type="Gene3D" id="1.10.630.10">
    <property type="entry name" value="Cytochrome P450"/>
    <property type="match status" value="1"/>
</dbReference>
<dbReference type="PRINTS" id="PR00385">
    <property type="entry name" value="P450"/>
</dbReference>
<organism evidence="12 13">
    <name type="scientific">Rhizoctonia solani</name>
    <dbReference type="NCBI Taxonomy" id="456999"/>
    <lineage>
        <taxon>Eukaryota</taxon>
        <taxon>Fungi</taxon>
        <taxon>Dikarya</taxon>
        <taxon>Basidiomycota</taxon>
        <taxon>Agaricomycotina</taxon>
        <taxon>Agaricomycetes</taxon>
        <taxon>Cantharellales</taxon>
        <taxon>Ceratobasidiaceae</taxon>
        <taxon>Rhizoctonia</taxon>
    </lineage>
</organism>